<gene>
    <name evidence="1" type="ORF">D4A39_12520</name>
</gene>
<evidence type="ECO:0000313" key="1">
    <source>
        <dbReference type="EMBL" id="RJG17525.1"/>
    </source>
</evidence>
<protein>
    <submittedName>
        <fullName evidence="1">Uncharacterized protein</fullName>
    </submittedName>
</protein>
<reference evidence="1 2" key="1">
    <citation type="submission" date="2018-09" db="EMBL/GenBank/DDBJ databases">
        <title>Alcanivorax profundi sp. nov., isolated from 1000 m-depth seawater of the Mariana Trench.</title>
        <authorList>
            <person name="Liu J."/>
        </authorList>
    </citation>
    <scope>NUCLEOTIDE SEQUENCE [LARGE SCALE GENOMIC DNA]</scope>
    <source>
        <strain evidence="1 2">MTEO17</strain>
    </source>
</reference>
<accession>A0A418XXG8</accession>
<sequence length="100" mass="11493">MTIGQVIVPAWLCQHMDFPLTIHRQRKLEFERKRFGRRGSTACQAHPFIGEVQHMPNSMVVTASLNIETQARSSESSAFHIITSERTLTPSFCRHWVPCK</sequence>
<dbReference type="AlphaFoldDB" id="A0A418XXG8"/>
<name>A0A418XXG8_9GAMM</name>
<keyword evidence="2" id="KW-1185">Reference proteome</keyword>
<comment type="caution">
    <text evidence="1">The sequence shown here is derived from an EMBL/GenBank/DDBJ whole genome shotgun (WGS) entry which is preliminary data.</text>
</comment>
<dbReference type="Proteomes" id="UP000283734">
    <property type="component" value="Unassembled WGS sequence"/>
</dbReference>
<evidence type="ECO:0000313" key="2">
    <source>
        <dbReference type="Proteomes" id="UP000283734"/>
    </source>
</evidence>
<dbReference type="EMBL" id="QYYA01000003">
    <property type="protein sequence ID" value="RJG17525.1"/>
    <property type="molecule type" value="Genomic_DNA"/>
</dbReference>
<organism evidence="1 2">
    <name type="scientific">Alcanivorax profundi</name>
    <dbReference type="NCBI Taxonomy" id="2338368"/>
    <lineage>
        <taxon>Bacteria</taxon>
        <taxon>Pseudomonadati</taxon>
        <taxon>Pseudomonadota</taxon>
        <taxon>Gammaproteobacteria</taxon>
        <taxon>Oceanospirillales</taxon>
        <taxon>Alcanivoracaceae</taxon>
        <taxon>Alcanivorax</taxon>
    </lineage>
</organism>
<proteinExistence type="predicted"/>